<dbReference type="GO" id="GO:0070682">
    <property type="term" value="P:proteasome regulatory particle assembly"/>
    <property type="evidence" value="ECO:0007669"/>
    <property type="project" value="EnsemblFungi"/>
</dbReference>
<evidence type="ECO:0000313" key="4">
    <source>
        <dbReference type="EMBL" id="OAA39666.1"/>
    </source>
</evidence>
<keyword evidence="1" id="KW-0677">Repeat</keyword>
<dbReference type="PROSITE" id="PS50297">
    <property type="entry name" value="ANK_REP_REGION"/>
    <property type="match status" value="5"/>
</dbReference>
<evidence type="ECO:0000313" key="5">
    <source>
        <dbReference type="Proteomes" id="UP000243498"/>
    </source>
</evidence>
<sequence length="238" mass="25881">MSDENDKFPLHTAAREGNILKAEGLLKTDPTLSTKKDDDGRYPIHWAASSNNLEIVTLLASQASFDPDLRDDSGWTPLMISASVADSEAVLRILIQKGAEVNEKNANGQTALHFVASKNNMDVARLLLGSKPTASTRFRDRRGQYPIHRAAAVGSVPMVTLLLTNKSPLNPTDNEGYTPLHHAIAEGHGHVAVALLKEGADFTLRNSEDMLALDLAPDKEVRRYIVQGAEREGIDLAP</sequence>
<keyword evidence="2 3" id="KW-0040">ANK repeat</keyword>
<feature type="repeat" description="ANK" evidence="3">
    <location>
        <begin position="107"/>
        <end position="128"/>
    </location>
</feature>
<dbReference type="OrthoDB" id="539213at2759"/>
<dbReference type="OMA" id="WAVAYNR"/>
<dbReference type="STRING" id="1081105.A0A167B575"/>
<evidence type="ECO:0000256" key="3">
    <source>
        <dbReference type="PROSITE-ProRule" id="PRU00023"/>
    </source>
</evidence>
<dbReference type="InterPro" id="IPR002110">
    <property type="entry name" value="Ankyrin_rpt"/>
</dbReference>
<name>A0A167B575_METRR</name>
<feature type="repeat" description="ANK" evidence="3">
    <location>
        <begin position="175"/>
        <end position="207"/>
    </location>
</feature>
<dbReference type="PRINTS" id="PR01415">
    <property type="entry name" value="ANKYRIN"/>
</dbReference>
<feature type="repeat" description="ANK" evidence="3">
    <location>
        <begin position="142"/>
        <end position="174"/>
    </location>
</feature>
<dbReference type="Pfam" id="PF12796">
    <property type="entry name" value="Ank_2"/>
    <property type="match status" value="2"/>
</dbReference>
<feature type="repeat" description="ANK" evidence="3">
    <location>
        <begin position="73"/>
        <end position="106"/>
    </location>
</feature>
<dbReference type="Pfam" id="PF13637">
    <property type="entry name" value="Ank_4"/>
    <property type="match status" value="1"/>
</dbReference>
<dbReference type="PANTHER" id="PTHR24198:SF165">
    <property type="entry name" value="ANKYRIN REPEAT-CONTAINING PROTEIN-RELATED"/>
    <property type="match status" value="1"/>
</dbReference>
<dbReference type="GO" id="GO:1904855">
    <property type="term" value="F:proteasome regulatory particle binding"/>
    <property type="evidence" value="ECO:0007669"/>
    <property type="project" value="EnsemblFungi"/>
</dbReference>
<dbReference type="PROSITE" id="PS50088">
    <property type="entry name" value="ANK_REPEAT"/>
    <property type="match status" value="5"/>
</dbReference>
<dbReference type="GO" id="GO:0005829">
    <property type="term" value="C:cytosol"/>
    <property type="evidence" value="ECO:0007669"/>
    <property type="project" value="EnsemblFungi"/>
</dbReference>
<organism evidence="4 5">
    <name type="scientific">Metarhizium rileyi (strain RCEF 4871)</name>
    <name type="common">Nomuraea rileyi</name>
    <dbReference type="NCBI Taxonomy" id="1649241"/>
    <lineage>
        <taxon>Eukaryota</taxon>
        <taxon>Fungi</taxon>
        <taxon>Dikarya</taxon>
        <taxon>Ascomycota</taxon>
        <taxon>Pezizomycotina</taxon>
        <taxon>Sordariomycetes</taxon>
        <taxon>Hypocreomycetidae</taxon>
        <taxon>Hypocreales</taxon>
        <taxon>Clavicipitaceae</taxon>
        <taxon>Metarhizium</taxon>
    </lineage>
</organism>
<dbReference type="SMART" id="SM00248">
    <property type="entry name" value="ANK"/>
    <property type="match status" value="6"/>
</dbReference>
<dbReference type="GO" id="GO:0044183">
    <property type="term" value="F:protein folding chaperone"/>
    <property type="evidence" value="ECO:0007669"/>
    <property type="project" value="EnsemblFungi"/>
</dbReference>
<dbReference type="InterPro" id="IPR036770">
    <property type="entry name" value="Ankyrin_rpt-contain_sf"/>
</dbReference>
<dbReference type="Proteomes" id="UP000243498">
    <property type="component" value="Unassembled WGS sequence"/>
</dbReference>
<feature type="repeat" description="ANK" evidence="3">
    <location>
        <begin position="39"/>
        <end position="59"/>
    </location>
</feature>
<comment type="caution">
    <text evidence="4">The sequence shown here is derived from an EMBL/GenBank/DDBJ whole genome shotgun (WGS) entry which is preliminary data.</text>
</comment>
<dbReference type="Gene3D" id="1.25.40.20">
    <property type="entry name" value="Ankyrin repeat-containing domain"/>
    <property type="match status" value="2"/>
</dbReference>
<keyword evidence="5" id="KW-1185">Reference proteome</keyword>
<dbReference type="EMBL" id="AZHC01000021">
    <property type="protein sequence ID" value="OAA39666.1"/>
    <property type="molecule type" value="Genomic_DNA"/>
</dbReference>
<proteinExistence type="predicted"/>
<dbReference type="GO" id="GO:0005634">
    <property type="term" value="C:nucleus"/>
    <property type="evidence" value="ECO:0007669"/>
    <property type="project" value="EnsemblFungi"/>
</dbReference>
<dbReference type="PANTHER" id="PTHR24198">
    <property type="entry name" value="ANKYRIN REPEAT AND PROTEIN KINASE DOMAIN-CONTAINING PROTEIN"/>
    <property type="match status" value="1"/>
</dbReference>
<evidence type="ECO:0000256" key="2">
    <source>
        <dbReference type="ARBA" id="ARBA00023043"/>
    </source>
</evidence>
<protein>
    <submittedName>
        <fullName evidence="4">Ankyrin repeat domain containing protein</fullName>
    </submittedName>
</protein>
<dbReference type="AlphaFoldDB" id="A0A167B575"/>
<accession>A0A167B575</accession>
<gene>
    <name evidence="4" type="ORF">NOR_06086</name>
</gene>
<dbReference type="SUPFAM" id="SSF48403">
    <property type="entry name" value="Ankyrin repeat"/>
    <property type="match status" value="1"/>
</dbReference>
<evidence type="ECO:0000256" key="1">
    <source>
        <dbReference type="ARBA" id="ARBA00022737"/>
    </source>
</evidence>
<reference evidence="4 5" key="1">
    <citation type="journal article" date="2016" name="Genome Biol. Evol.">
        <title>Divergent and convergent evolution of fungal pathogenicity.</title>
        <authorList>
            <person name="Shang Y."/>
            <person name="Xiao G."/>
            <person name="Zheng P."/>
            <person name="Cen K."/>
            <person name="Zhan S."/>
            <person name="Wang C."/>
        </authorList>
    </citation>
    <scope>NUCLEOTIDE SEQUENCE [LARGE SCALE GENOMIC DNA]</scope>
    <source>
        <strain evidence="4 5">RCEF 4871</strain>
    </source>
</reference>